<protein>
    <submittedName>
        <fullName evidence="1">Uncharacterized protein</fullName>
    </submittedName>
</protein>
<comment type="caution">
    <text evidence="1">The sequence shown here is derived from an EMBL/GenBank/DDBJ whole genome shotgun (WGS) entry which is preliminary data.</text>
</comment>
<feature type="non-terminal residue" evidence="1">
    <location>
        <position position="1"/>
    </location>
</feature>
<dbReference type="EMBL" id="BKCJ011091323">
    <property type="protein sequence ID" value="GFC83792.1"/>
    <property type="molecule type" value="Genomic_DNA"/>
</dbReference>
<gene>
    <name evidence="1" type="ORF">Tci_855762</name>
</gene>
<evidence type="ECO:0000313" key="1">
    <source>
        <dbReference type="EMBL" id="GFC83792.1"/>
    </source>
</evidence>
<organism evidence="1">
    <name type="scientific">Tanacetum cinerariifolium</name>
    <name type="common">Dalmatian daisy</name>
    <name type="synonym">Chrysanthemum cinerariifolium</name>
    <dbReference type="NCBI Taxonomy" id="118510"/>
    <lineage>
        <taxon>Eukaryota</taxon>
        <taxon>Viridiplantae</taxon>
        <taxon>Streptophyta</taxon>
        <taxon>Embryophyta</taxon>
        <taxon>Tracheophyta</taxon>
        <taxon>Spermatophyta</taxon>
        <taxon>Magnoliopsida</taxon>
        <taxon>eudicotyledons</taxon>
        <taxon>Gunneridae</taxon>
        <taxon>Pentapetalae</taxon>
        <taxon>asterids</taxon>
        <taxon>campanulids</taxon>
        <taxon>Asterales</taxon>
        <taxon>Asteraceae</taxon>
        <taxon>Asteroideae</taxon>
        <taxon>Anthemideae</taxon>
        <taxon>Anthemidinae</taxon>
        <taxon>Tanacetum</taxon>
    </lineage>
</organism>
<name>A0A699RIK7_TANCI</name>
<dbReference type="AlphaFoldDB" id="A0A699RIK7"/>
<accession>A0A699RIK7</accession>
<proteinExistence type="predicted"/>
<sequence length="124" mass="13267">GQHVGGVGQLLFPVGQLGFHVFLAGLVYLVDQHVNGRVLGFAQALDHGLFVVLFVDVGDEQYYIGIFQGRVHEGHHGVVQLVFGLDDAGRIGINQLEISAVEDAQDAVARGLGFARDDAQALAY</sequence>
<reference evidence="1" key="1">
    <citation type="journal article" date="2019" name="Sci. Rep.">
        <title>Draft genome of Tanacetum cinerariifolium, the natural source of mosquito coil.</title>
        <authorList>
            <person name="Yamashiro T."/>
            <person name="Shiraishi A."/>
            <person name="Satake H."/>
            <person name="Nakayama K."/>
        </authorList>
    </citation>
    <scope>NUCLEOTIDE SEQUENCE</scope>
</reference>